<reference evidence="3" key="1">
    <citation type="submission" date="2020-11" db="EMBL/GenBank/DDBJ databases">
        <authorList>
            <person name="Tran Van P."/>
        </authorList>
    </citation>
    <scope>NUCLEOTIDE SEQUENCE</scope>
</reference>
<sequence length="141" mass="16063">MKRSVTFCCGFLILLTVFSVGISRASGDDDVGQEDESKVSQDAELLRKISNKLRDPSLSRQQREFLKLIKAAGGRKPSSEQTEEPGSTVYQDPEPRKILSRSERVTDSPKQDAPVDATRRFALPFLSKKTFRPRPHYWKHR</sequence>
<evidence type="ECO:0000313" key="3">
    <source>
        <dbReference type="EMBL" id="CAD7280285.1"/>
    </source>
</evidence>
<organism evidence="3">
    <name type="scientific">Notodromas monacha</name>
    <dbReference type="NCBI Taxonomy" id="399045"/>
    <lineage>
        <taxon>Eukaryota</taxon>
        <taxon>Metazoa</taxon>
        <taxon>Ecdysozoa</taxon>
        <taxon>Arthropoda</taxon>
        <taxon>Crustacea</taxon>
        <taxon>Oligostraca</taxon>
        <taxon>Ostracoda</taxon>
        <taxon>Podocopa</taxon>
        <taxon>Podocopida</taxon>
        <taxon>Cypridocopina</taxon>
        <taxon>Cypridoidea</taxon>
        <taxon>Cyprididae</taxon>
        <taxon>Notodromas</taxon>
    </lineage>
</organism>
<dbReference type="AlphaFoldDB" id="A0A7R9BS98"/>
<gene>
    <name evidence="3" type="ORF">NMOB1V02_LOCUS7945</name>
</gene>
<feature type="chain" id="PRO_5036210233" evidence="2">
    <location>
        <begin position="28"/>
        <end position="141"/>
    </location>
</feature>
<keyword evidence="4" id="KW-1185">Reference proteome</keyword>
<dbReference type="EMBL" id="OA884094">
    <property type="protein sequence ID" value="CAD7280285.1"/>
    <property type="molecule type" value="Genomic_DNA"/>
</dbReference>
<evidence type="ECO:0000313" key="4">
    <source>
        <dbReference type="Proteomes" id="UP000678499"/>
    </source>
</evidence>
<protein>
    <submittedName>
        <fullName evidence="3">Uncharacterized protein</fullName>
    </submittedName>
</protein>
<feature type="signal peptide" evidence="2">
    <location>
        <begin position="1"/>
        <end position="27"/>
    </location>
</feature>
<dbReference type="EMBL" id="CAJPEX010002057">
    <property type="protein sequence ID" value="CAG0920437.1"/>
    <property type="molecule type" value="Genomic_DNA"/>
</dbReference>
<evidence type="ECO:0000256" key="2">
    <source>
        <dbReference type="SAM" id="SignalP"/>
    </source>
</evidence>
<keyword evidence="2" id="KW-0732">Signal</keyword>
<evidence type="ECO:0000256" key="1">
    <source>
        <dbReference type="SAM" id="MobiDB-lite"/>
    </source>
</evidence>
<feature type="compositionally biased region" description="Basic and acidic residues" evidence="1">
    <location>
        <begin position="93"/>
        <end position="110"/>
    </location>
</feature>
<accession>A0A7R9BS98</accession>
<proteinExistence type="predicted"/>
<dbReference type="Proteomes" id="UP000678499">
    <property type="component" value="Unassembled WGS sequence"/>
</dbReference>
<feature type="region of interest" description="Disordered" evidence="1">
    <location>
        <begin position="70"/>
        <end position="119"/>
    </location>
</feature>
<name>A0A7R9BS98_9CRUS</name>